<accession>A0A4U5NWI9</accession>
<reference evidence="1 2" key="1">
    <citation type="journal article" date="2015" name="Genome Biol.">
        <title>Comparative genomics of Steinernema reveals deeply conserved gene regulatory networks.</title>
        <authorList>
            <person name="Dillman A.R."/>
            <person name="Macchietto M."/>
            <person name="Porter C.F."/>
            <person name="Rogers A."/>
            <person name="Williams B."/>
            <person name="Antoshechkin I."/>
            <person name="Lee M.M."/>
            <person name="Goodwin Z."/>
            <person name="Lu X."/>
            <person name="Lewis E.E."/>
            <person name="Goodrich-Blair H."/>
            <person name="Stock S.P."/>
            <person name="Adams B.J."/>
            <person name="Sternberg P.W."/>
            <person name="Mortazavi A."/>
        </authorList>
    </citation>
    <scope>NUCLEOTIDE SEQUENCE [LARGE SCALE GENOMIC DNA]</scope>
    <source>
        <strain evidence="1 2">ALL</strain>
    </source>
</reference>
<comment type="caution">
    <text evidence="1">The sequence shown here is derived from an EMBL/GenBank/DDBJ whole genome shotgun (WGS) entry which is preliminary data.</text>
</comment>
<evidence type="ECO:0000313" key="1">
    <source>
        <dbReference type="EMBL" id="TKR87856.1"/>
    </source>
</evidence>
<dbReference type="AlphaFoldDB" id="A0A4U5NWI9"/>
<organism evidence="1 2">
    <name type="scientific">Steinernema carpocapsae</name>
    <name type="common">Entomopathogenic nematode</name>
    <dbReference type="NCBI Taxonomy" id="34508"/>
    <lineage>
        <taxon>Eukaryota</taxon>
        <taxon>Metazoa</taxon>
        <taxon>Ecdysozoa</taxon>
        <taxon>Nematoda</taxon>
        <taxon>Chromadorea</taxon>
        <taxon>Rhabditida</taxon>
        <taxon>Tylenchina</taxon>
        <taxon>Panagrolaimomorpha</taxon>
        <taxon>Strongyloidoidea</taxon>
        <taxon>Steinernematidae</taxon>
        <taxon>Steinernema</taxon>
    </lineage>
</organism>
<reference evidence="1 2" key="2">
    <citation type="journal article" date="2019" name="G3 (Bethesda)">
        <title>Hybrid Assembly of the Genome of the Entomopathogenic Nematode Steinernema carpocapsae Identifies the X-Chromosome.</title>
        <authorList>
            <person name="Serra L."/>
            <person name="Macchietto M."/>
            <person name="Macias-Munoz A."/>
            <person name="McGill C.J."/>
            <person name="Rodriguez I.M."/>
            <person name="Rodriguez B."/>
            <person name="Murad R."/>
            <person name="Mortazavi A."/>
        </authorList>
    </citation>
    <scope>NUCLEOTIDE SEQUENCE [LARGE SCALE GENOMIC DNA]</scope>
    <source>
        <strain evidence="1 2">ALL</strain>
    </source>
</reference>
<gene>
    <name evidence="1" type="ORF">L596_012191</name>
</gene>
<name>A0A4U5NWI9_STECR</name>
<protein>
    <submittedName>
        <fullName evidence="1">Uncharacterized protein</fullName>
    </submittedName>
</protein>
<proteinExistence type="predicted"/>
<evidence type="ECO:0000313" key="2">
    <source>
        <dbReference type="Proteomes" id="UP000298663"/>
    </source>
</evidence>
<keyword evidence="2" id="KW-1185">Reference proteome</keyword>
<sequence length="121" mass="13683">MLPQTTGFVYVKREGHLSTAVNHCFIFCFERRIKEHQTATLYQSTMARSSFLALLCLIAIAFNFSTAAPSNPVPIRPGFDCYFTKCSFATNTDPCKEGYTSFGSQHCKSLRLFKEECCKKV</sequence>
<dbReference type="EMBL" id="AZBU02000003">
    <property type="protein sequence ID" value="TKR87856.1"/>
    <property type="molecule type" value="Genomic_DNA"/>
</dbReference>
<dbReference type="Proteomes" id="UP000298663">
    <property type="component" value="Unassembled WGS sequence"/>
</dbReference>